<evidence type="ECO:0000313" key="2">
    <source>
        <dbReference type="EMBL" id="KAH9382728.1"/>
    </source>
</evidence>
<dbReference type="Gene3D" id="1.10.1380.10">
    <property type="entry name" value="Neutral endopeptidase , domain2"/>
    <property type="match status" value="1"/>
</dbReference>
<organism evidence="2 3">
    <name type="scientific">Haemaphysalis longicornis</name>
    <name type="common">Bush tick</name>
    <dbReference type="NCBI Taxonomy" id="44386"/>
    <lineage>
        <taxon>Eukaryota</taxon>
        <taxon>Metazoa</taxon>
        <taxon>Ecdysozoa</taxon>
        <taxon>Arthropoda</taxon>
        <taxon>Chelicerata</taxon>
        <taxon>Arachnida</taxon>
        <taxon>Acari</taxon>
        <taxon>Parasitiformes</taxon>
        <taxon>Ixodida</taxon>
        <taxon>Ixodoidea</taxon>
        <taxon>Ixodidae</taxon>
        <taxon>Haemaphysalinae</taxon>
        <taxon>Haemaphysalis</taxon>
    </lineage>
</organism>
<feature type="transmembrane region" description="Helical" evidence="1">
    <location>
        <begin position="18"/>
        <end position="39"/>
    </location>
</feature>
<dbReference type="InterPro" id="IPR000718">
    <property type="entry name" value="Peptidase_M13"/>
</dbReference>
<proteinExistence type="predicted"/>
<keyword evidence="1" id="KW-0472">Membrane</keyword>
<dbReference type="InterPro" id="IPR042089">
    <property type="entry name" value="Peptidase_M13_dom_2"/>
</dbReference>
<sequence>MDNITLENTKEAVPRNRWVLLLVALVGLPAVLAALLSYLTSSNGITYCTTLNCQAFAQLLRSSINESVAPCDSFGRFVCDGWRTEHHYSVREQFYRNALESMARLTRAVEIPRAGQSAVQQVAAFYRSCDKLYETGRDDTPLVREALAEAGVLWPSRPANPVVVHTLAALALRLGWASILDIDIKTIGRKRTIVSFTTAPMFYFLHSENLRPLERLEHFNRLRDAFDNGGSGPKVSYGDIEVLENATLTNLTRASFMRGHASLGPAVLHRNPAEWNASIARFLRTGKEVQFETTSPAYVETFADFWRAQGEGDAHLLVSWHAVRFAAHFARVDLVNPSAVKRADETYGRRHICIMTLYMALGDVVFASYNAYAFTDSVRGDVKKVVLGVREALSKKMRGESAEAAGLDGWSSVERVFSVLDYSRTNPGIEQTPLPGLSDFGDVFVDNWLAALRTFELAERTPKRFLSPGTLLHSRIFEITPEVTDIALVPMALAYPFYDKAATAAVKYGGLGSHVSRASARIVLARFKNDSDDKAPHSRHLSLAAFLACIAADVAGQAEPPRHDVAEELAALLVLFDAFSEAEREDQRRLAEFPEFSSRQIFFSTWCFMRCTGQLSEPDDVDPCSAELRHVQAFSEAFRCVKGTQLNPERKCRLS</sequence>
<accession>A0A9J6H770</accession>
<dbReference type="GO" id="GO:0005886">
    <property type="term" value="C:plasma membrane"/>
    <property type="evidence" value="ECO:0007669"/>
    <property type="project" value="TreeGrafter"/>
</dbReference>
<dbReference type="PROSITE" id="PS51885">
    <property type="entry name" value="NEPRILYSIN"/>
    <property type="match status" value="1"/>
</dbReference>
<keyword evidence="1" id="KW-1133">Transmembrane helix</keyword>
<evidence type="ECO:0000313" key="3">
    <source>
        <dbReference type="Proteomes" id="UP000821853"/>
    </source>
</evidence>
<dbReference type="SUPFAM" id="SSF55486">
    <property type="entry name" value="Metalloproteases ('zincins'), catalytic domain"/>
    <property type="match status" value="1"/>
</dbReference>
<dbReference type="OrthoDB" id="6499010at2759"/>
<dbReference type="VEuPathDB" id="VectorBase:HLOH_045813"/>
<dbReference type="GO" id="GO:0016485">
    <property type="term" value="P:protein processing"/>
    <property type="evidence" value="ECO:0007669"/>
    <property type="project" value="TreeGrafter"/>
</dbReference>
<dbReference type="GO" id="GO:0004222">
    <property type="term" value="F:metalloendopeptidase activity"/>
    <property type="evidence" value="ECO:0007669"/>
    <property type="project" value="InterPro"/>
</dbReference>
<reference evidence="2 3" key="1">
    <citation type="journal article" date="2020" name="Cell">
        <title>Large-Scale Comparative Analyses of Tick Genomes Elucidate Their Genetic Diversity and Vector Capacities.</title>
        <authorList>
            <consortium name="Tick Genome and Microbiome Consortium (TIGMIC)"/>
            <person name="Jia N."/>
            <person name="Wang J."/>
            <person name="Shi W."/>
            <person name="Du L."/>
            <person name="Sun Y."/>
            <person name="Zhan W."/>
            <person name="Jiang J.F."/>
            <person name="Wang Q."/>
            <person name="Zhang B."/>
            <person name="Ji P."/>
            <person name="Bell-Sakyi L."/>
            <person name="Cui X.M."/>
            <person name="Yuan T.T."/>
            <person name="Jiang B.G."/>
            <person name="Yang W.F."/>
            <person name="Lam T.T."/>
            <person name="Chang Q.C."/>
            <person name="Ding S.J."/>
            <person name="Wang X.J."/>
            <person name="Zhu J.G."/>
            <person name="Ruan X.D."/>
            <person name="Zhao L."/>
            <person name="Wei J.T."/>
            <person name="Ye R.Z."/>
            <person name="Que T.C."/>
            <person name="Du C.H."/>
            <person name="Zhou Y.H."/>
            <person name="Cheng J.X."/>
            <person name="Dai P.F."/>
            <person name="Guo W.B."/>
            <person name="Han X.H."/>
            <person name="Huang E.J."/>
            <person name="Li L.F."/>
            <person name="Wei W."/>
            <person name="Gao Y.C."/>
            <person name="Liu J.Z."/>
            <person name="Shao H.Z."/>
            <person name="Wang X."/>
            <person name="Wang C.C."/>
            <person name="Yang T.C."/>
            <person name="Huo Q.B."/>
            <person name="Li W."/>
            <person name="Chen H.Y."/>
            <person name="Chen S.E."/>
            <person name="Zhou L.G."/>
            <person name="Ni X.B."/>
            <person name="Tian J.H."/>
            <person name="Sheng Y."/>
            <person name="Liu T."/>
            <person name="Pan Y.S."/>
            <person name="Xia L.Y."/>
            <person name="Li J."/>
            <person name="Zhao F."/>
            <person name="Cao W.C."/>
        </authorList>
    </citation>
    <scope>NUCLEOTIDE SEQUENCE [LARGE SCALE GENOMIC DNA]</scope>
    <source>
        <strain evidence="2">HaeL-2018</strain>
    </source>
</reference>
<dbReference type="Gene3D" id="3.40.390.10">
    <property type="entry name" value="Collagenase (Catalytic Domain)"/>
    <property type="match status" value="2"/>
</dbReference>
<keyword evidence="3" id="KW-1185">Reference proteome</keyword>
<dbReference type="Proteomes" id="UP000821853">
    <property type="component" value="Unassembled WGS sequence"/>
</dbReference>
<dbReference type="AlphaFoldDB" id="A0A9J6H770"/>
<comment type="caution">
    <text evidence="2">The sequence shown here is derived from an EMBL/GenBank/DDBJ whole genome shotgun (WGS) entry which is preliminary data.</text>
</comment>
<protein>
    <submittedName>
        <fullName evidence="2">Uncharacterized protein</fullName>
    </submittedName>
</protein>
<name>A0A9J6H770_HAELO</name>
<dbReference type="PANTHER" id="PTHR11733">
    <property type="entry name" value="ZINC METALLOPROTEASE FAMILY M13 NEPRILYSIN-RELATED"/>
    <property type="match status" value="1"/>
</dbReference>
<evidence type="ECO:0000256" key="1">
    <source>
        <dbReference type="SAM" id="Phobius"/>
    </source>
</evidence>
<gene>
    <name evidence="2" type="ORF">HPB48_023284</name>
</gene>
<keyword evidence="1" id="KW-0812">Transmembrane</keyword>
<dbReference type="EMBL" id="JABSTR010000235">
    <property type="protein sequence ID" value="KAH9382728.1"/>
    <property type="molecule type" value="Genomic_DNA"/>
</dbReference>
<dbReference type="InterPro" id="IPR024079">
    <property type="entry name" value="MetalloPept_cat_dom_sf"/>
</dbReference>
<dbReference type="PANTHER" id="PTHR11733:SF241">
    <property type="entry name" value="GH26575P-RELATED"/>
    <property type="match status" value="1"/>
</dbReference>